<comment type="caution">
    <text evidence="2">The sequence shown here is derived from an EMBL/GenBank/DDBJ whole genome shotgun (WGS) entry which is preliminary data.</text>
</comment>
<dbReference type="SUPFAM" id="SSF54160">
    <property type="entry name" value="Chromo domain-like"/>
    <property type="match status" value="1"/>
</dbReference>
<evidence type="ECO:0000259" key="1">
    <source>
        <dbReference type="PROSITE" id="PS50013"/>
    </source>
</evidence>
<reference evidence="2" key="1">
    <citation type="submission" date="2023-04" db="EMBL/GenBank/DDBJ databases">
        <title>Phytophthora fragariaefolia NBRC 109709.</title>
        <authorList>
            <person name="Ichikawa N."/>
            <person name="Sato H."/>
            <person name="Tonouchi N."/>
        </authorList>
    </citation>
    <scope>NUCLEOTIDE SEQUENCE</scope>
    <source>
        <strain evidence="2">NBRC 109709</strain>
    </source>
</reference>
<dbReference type="InterPro" id="IPR000953">
    <property type="entry name" value="Chromo/chromo_shadow_dom"/>
</dbReference>
<gene>
    <name evidence="2" type="ORF">Pfra01_003038000</name>
</gene>
<evidence type="ECO:0000313" key="3">
    <source>
        <dbReference type="Proteomes" id="UP001165121"/>
    </source>
</evidence>
<dbReference type="AlphaFoldDB" id="A0A9W6YPP1"/>
<dbReference type="InterPro" id="IPR016197">
    <property type="entry name" value="Chromo-like_dom_sf"/>
</dbReference>
<organism evidence="2 3">
    <name type="scientific">Phytophthora fragariaefolia</name>
    <dbReference type="NCBI Taxonomy" id="1490495"/>
    <lineage>
        <taxon>Eukaryota</taxon>
        <taxon>Sar</taxon>
        <taxon>Stramenopiles</taxon>
        <taxon>Oomycota</taxon>
        <taxon>Peronosporomycetes</taxon>
        <taxon>Peronosporales</taxon>
        <taxon>Peronosporaceae</taxon>
        <taxon>Phytophthora</taxon>
    </lineage>
</organism>
<dbReference type="PROSITE" id="PS50013">
    <property type="entry name" value="CHROMO_2"/>
    <property type="match status" value="1"/>
</dbReference>
<dbReference type="InterPro" id="IPR023780">
    <property type="entry name" value="Chromo_domain"/>
</dbReference>
<feature type="domain" description="Chromo" evidence="1">
    <location>
        <begin position="1"/>
        <end position="41"/>
    </location>
</feature>
<accession>A0A9W6YPP1</accession>
<keyword evidence="3" id="KW-1185">Reference proteome</keyword>
<sequence>MDTNMHAYEVKVKWLGLETIEDSWEPLKTMSEDVPQLLLQYATTTSDDESLRAVMSAIDSKKSQRSTRRRS</sequence>
<protein>
    <submittedName>
        <fullName evidence="2">Unnamed protein product</fullName>
    </submittedName>
</protein>
<evidence type="ECO:0000313" key="2">
    <source>
        <dbReference type="EMBL" id="GMG17804.1"/>
    </source>
</evidence>
<dbReference type="OrthoDB" id="124252at2759"/>
<dbReference type="EMBL" id="BSXT01019101">
    <property type="protein sequence ID" value="GMG17804.1"/>
    <property type="molecule type" value="Genomic_DNA"/>
</dbReference>
<dbReference type="Pfam" id="PF00385">
    <property type="entry name" value="Chromo"/>
    <property type="match status" value="1"/>
</dbReference>
<dbReference type="Gene3D" id="2.40.50.40">
    <property type="match status" value="1"/>
</dbReference>
<dbReference type="Proteomes" id="UP001165121">
    <property type="component" value="Unassembled WGS sequence"/>
</dbReference>
<name>A0A9W6YPP1_9STRA</name>
<proteinExistence type="predicted"/>